<proteinExistence type="predicted"/>
<dbReference type="GO" id="GO:0051499">
    <property type="term" value="F:D-aminoacyl-tRNA deacylase activity"/>
    <property type="evidence" value="ECO:0007669"/>
    <property type="project" value="InterPro"/>
</dbReference>
<dbReference type="RefSeq" id="WP_165865844.1">
    <property type="nucleotide sequence ID" value="NZ_UPPP01000053.1"/>
</dbReference>
<gene>
    <name evidence="1" type="ORF">LUCI_0333</name>
</gene>
<sequence>MVMTSGKAVYFFCSDETKDPVAGHVLREALKLYNFDETDIIIDKFPMFKHTDKNGNLFCYVQTSEVLSHNYPKYLPILNYHFADFDIAGIVNWHGGQNAPDGILTVHTTGDVETGFFSPVKPLYMRNLLLSLKQNCEKLSIRDFIVTCEATHWSGIPHNGNASMIPLFQVPIIDIEIGSSPIRWADQGAARVIASALSNVFTGDSNKLLNLLCIGGIHFEPAFANVLFQNWDGYAFAISHILAGRWLIAGKYDTEEGLVKLETCLKSIQDTVDGIIFHDSLKSGYKEQCRILAKKYDIPIFKHQLLRKPIDIFKALSKKRQTV</sequence>
<accession>A0A498QY73</accession>
<protein>
    <submittedName>
        <fullName evidence="1">D-aminoacyl-trna deacylase dtda</fullName>
    </submittedName>
</protein>
<dbReference type="Gene3D" id="3.40.630.50">
    <property type="entry name" value="AF0625-like"/>
    <property type="match status" value="1"/>
</dbReference>
<dbReference type="EMBL" id="UPPP01000053">
    <property type="protein sequence ID" value="VBB05126.1"/>
    <property type="molecule type" value="Genomic_DNA"/>
</dbReference>
<evidence type="ECO:0000313" key="1">
    <source>
        <dbReference type="EMBL" id="VBB05126.1"/>
    </source>
</evidence>
<dbReference type="InterPro" id="IPR007508">
    <property type="entry name" value="DtdA"/>
</dbReference>
<dbReference type="Pfam" id="PF04414">
    <property type="entry name" value="tRNA_deacylase"/>
    <property type="match status" value="1"/>
</dbReference>
<dbReference type="SUPFAM" id="SSF142535">
    <property type="entry name" value="AF0625-like"/>
    <property type="match status" value="1"/>
</dbReference>
<dbReference type="Proteomes" id="UP000277811">
    <property type="component" value="Unassembled WGS sequence"/>
</dbReference>
<evidence type="ECO:0000313" key="2">
    <source>
        <dbReference type="Proteomes" id="UP000277811"/>
    </source>
</evidence>
<name>A0A498QY73_9FIRM</name>
<organism evidence="1 2">
    <name type="scientific">Lucifera butyrica</name>
    <dbReference type="NCBI Taxonomy" id="1351585"/>
    <lineage>
        <taxon>Bacteria</taxon>
        <taxon>Bacillati</taxon>
        <taxon>Bacillota</taxon>
        <taxon>Negativicutes</taxon>
        <taxon>Veillonellales</taxon>
        <taxon>Veillonellaceae</taxon>
        <taxon>Lucifera</taxon>
    </lineage>
</organism>
<reference evidence="1 2" key="1">
    <citation type="submission" date="2018-06" db="EMBL/GenBank/DDBJ databases">
        <authorList>
            <person name="Strepis N."/>
        </authorList>
    </citation>
    <scope>NUCLEOTIDE SEQUENCE [LARGE SCALE GENOMIC DNA]</scope>
    <source>
        <strain evidence="1">LUCI</strain>
    </source>
</reference>
<dbReference type="AlphaFoldDB" id="A0A498QY73"/>
<keyword evidence="2" id="KW-1185">Reference proteome</keyword>